<dbReference type="Proteomes" id="UP001202244">
    <property type="component" value="Chromosome"/>
</dbReference>
<accession>A0ABY3XZP7</accession>
<evidence type="ECO:0000256" key="3">
    <source>
        <dbReference type="SAM" id="MobiDB-lite"/>
    </source>
</evidence>
<evidence type="ECO:0000256" key="2">
    <source>
        <dbReference type="ARBA" id="ARBA00022679"/>
    </source>
</evidence>
<dbReference type="InterPro" id="IPR050559">
    <property type="entry name" value="P-Pant_transferase_sf"/>
</dbReference>
<sequence length="274" mass="28187">MTSAASGTNEPRRSPVVRLVRVSEHAAAAAAPGAQEPLSAEERERAAKFVRQADRDRYLVAHLALREELGRLLGLAPQDVPFTRADCPVCDGPHGRPSVPGDPVHFSLSHAGDLVALAFAAAPVGVDVEQHPSVAAAIQTASALHPSEQTELAALAPDALPAAFARCWTRKEAYLKGTGAGLGEDPALTYVSSLERPARVPGWQLADLAVPDGYAAASALRQSEARGEGTDAASRTGSPTEAPTGSLTEAPTGSPTEAPPGAPPGRGPGESESR</sequence>
<dbReference type="RefSeq" id="WP_242755628.1">
    <property type="nucleotide sequence ID" value="NZ_CP093846.1"/>
</dbReference>
<dbReference type="GO" id="GO:0016740">
    <property type="term" value="F:transferase activity"/>
    <property type="evidence" value="ECO:0007669"/>
    <property type="project" value="UniProtKB-KW"/>
</dbReference>
<dbReference type="EMBL" id="CP093846">
    <property type="protein sequence ID" value="UNS99758.1"/>
    <property type="molecule type" value="Genomic_DNA"/>
</dbReference>
<keyword evidence="7" id="KW-1185">Reference proteome</keyword>
<reference evidence="6 7" key="1">
    <citation type="journal article" date="2023" name="Microbiol. Spectr.">
        <title>Synergy between Genome Mining, Metabolomics, and Bioinformatics Uncovers Antibacterial Chlorinated Carbazole Alkaloids and Their Biosynthetic Gene Cluster from Streptomyces tubbatahanensis sp. nov., a Novel Actinomycete Isolated from Sulu Sea, Philippines.</title>
        <authorList>
            <person name="Tenebro C.P."/>
            <person name="Trono D.J.V.L."/>
            <person name="Balida L.A.P."/>
            <person name="Bayog L.K.A."/>
            <person name="Bruna J.R."/>
            <person name="Sabido E.M."/>
            <person name="Caspe D.P.C."/>
            <person name="de Los Santos E.L.C."/>
            <person name="Saludes J.P."/>
            <person name="Dalisay D.S."/>
        </authorList>
    </citation>
    <scope>NUCLEOTIDE SEQUENCE [LARGE SCALE GENOMIC DNA]</scope>
    <source>
        <strain evidence="6 7">DSD3025</strain>
    </source>
</reference>
<evidence type="ECO:0000313" key="6">
    <source>
        <dbReference type="EMBL" id="UNS99758.1"/>
    </source>
</evidence>
<evidence type="ECO:0000259" key="5">
    <source>
        <dbReference type="Pfam" id="PF22624"/>
    </source>
</evidence>
<gene>
    <name evidence="6" type="ORF">MMF93_27415</name>
</gene>
<protein>
    <submittedName>
        <fullName evidence="6">4'-phosphopantetheinyl transferase superfamily protein</fullName>
    </submittedName>
</protein>
<dbReference type="Pfam" id="PF22624">
    <property type="entry name" value="AASDHPPT_N"/>
    <property type="match status" value="1"/>
</dbReference>
<feature type="compositionally biased region" description="Polar residues" evidence="3">
    <location>
        <begin position="233"/>
        <end position="247"/>
    </location>
</feature>
<dbReference type="InterPro" id="IPR037143">
    <property type="entry name" value="4-PPantetheinyl_Trfase_dom_sf"/>
</dbReference>
<name>A0ABY3XZP7_9ACTN</name>
<keyword evidence="2 6" id="KW-0808">Transferase</keyword>
<feature type="domain" description="4'-phosphopantetheinyl transferase" evidence="4">
    <location>
        <begin position="123"/>
        <end position="187"/>
    </location>
</feature>
<dbReference type="PANTHER" id="PTHR12215">
    <property type="entry name" value="PHOSPHOPANTETHEINE TRANSFERASE"/>
    <property type="match status" value="1"/>
</dbReference>
<evidence type="ECO:0000313" key="7">
    <source>
        <dbReference type="Proteomes" id="UP001202244"/>
    </source>
</evidence>
<dbReference type="SUPFAM" id="SSF56214">
    <property type="entry name" value="4'-phosphopantetheinyl transferase"/>
    <property type="match status" value="2"/>
</dbReference>
<dbReference type="InterPro" id="IPR055066">
    <property type="entry name" value="AASDHPPT_N"/>
</dbReference>
<dbReference type="InterPro" id="IPR008278">
    <property type="entry name" value="4-PPantetheinyl_Trfase_dom"/>
</dbReference>
<evidence type="ECO:0000256" key="1">
    <source>
        <dbReference type="ARBA" id="ARBA00010990"/>
    </source>
</evidence>
<feature type="compositionally biased region" description="Pro residues" evidence="3">
    <location>
        <begin position="257"/>
        <end position="266"/>
    </location>
</feature>
<feature type="region of interest" description="Disordered" evidence="3">
    <location>
        <begin position="219"/>
        <end position="274"/>
    </location>
</feature>
<evidence type="ECO:0000259" key="4">
    <source>
        <dbReference type="Pfam" id="PF01648"/>
    </source>
</evidence>
<feature type="domain" description="4'-phosphopantetheinyl transferase N-terminal" evidence="5">
    <location>
        <begin position="37"/>
        <end position="118"/>
    </location>
</feature>
<dbReference type="Pfam" id="PF01648">
    <property type="entry name" value="ACPS"/>
    <property type="match status" value="1"/>
</dbReference>
<organism evidence="6 7">
    <name type="scientific">Streptomyces tubbatahanensis</name>
    <dbReference type="NCBI Taxonomy" id="2923272"/>
    <lineage>
        <taxon>Bacteria</taxon>
        <taxon>Bacillati</taxon>
        <taxon>Actinomycetota</taxon>
        <taxon>Actinomycetes</taxon>
        <taxon>Kitasatosporales</taxon>
        <taxon>Streptomycetaceae</taxon>
        <taxon>Streptomyces</taxon>
    </lineage>
</organism>
<dbReference type="PANTHER" id="PTHR12215:SF10">
    <property type="entry name" value="L-AMINOADIPATE-SEMIALDEHYDE DEHYDROGENASE-PHOSPHOPANTETHEINYL TRANSFERASE"/>
    <property type="match status" value="1"/>
</dbReference>
<proteinExistence type="inferred from homology"/>
<dbReference type="Gene3D" id="3.90.470.20">
    <property type="entry name" value="4'-phosphopantetheinyl transferase domain"/>
    <property type="match status" value="2"/>
</dbReference>
<comment type="similarity">
    <text evidence="1">Belongs to the P-Pant transferase superfamily. Gsp/Sfp/HetI/AcpT family.</text>
</comment>